<comment type="caution">
    <text evidence="9">The sequence shown here is derived from an EMBL/GenBank/DDBJ whole genome shotgun (WGS) entry which is preliminary data.</text>
</comment>
<dbReference type="eggNOG" id="COG4658">
    <property type="taxonomic scope" value="Bacteria"/>
</dbReference>
<keyword evidence="5" id="KW-0812">Transmembrane</keyword>
<dbReference type="STRING" id="861450.HMPREF0080_00898"/>
<evidence type="ECO:0000256" key="3">
    <source>
        <dbReference type="ARBA" id="ARBA00022630"/>
    </source>
</evidence>
<evidence type="ECO:0000313" key="10">
    <source>
        <dbReference type="Proteomes" id="UP000005481"/>
    </source>
</evidence>
<dbReference type="AlphaFoldDB" id="G9YGX8"/>
<dbReference type="GO" id="GO:0055085">
    <property type="term" value="P:transmembrane transport"/>
    <property type="evidence" value="ECO:0007669"/>
    <property type="project" value="InterPro"/>
</dbReference>
<dbReference type="Pfam" id="PF03116">
    <property type="entry name" value="NQR2_RnfD_RnfE"/>
    <property type="match status" value="1"/>
</dbReference>
<keyword evidence="4" id="KW-0288">FMN</keyword>
<protein>
    <recommendedName>
        <fullName evidence="11">Electron transport complex protein RnfD domain protein</fullName>
    </recommendedName>
</protein>
<keyword evidence="2" id="KW-0597">Phosphoprotein</keyword>
<keyword evidence="3" id="KW-0285">Flavoprotein</keyword>
<evidence type="ECO:0000256" key="4">
    <source>
        <dbReference type="ARBA" id="ARBA00022643"/>
    </source>
</evidence>
<dbReference type="Proteomes" id="UP000005481">
    <property type="component" value="Unassembled WGS sequence"/>
</dbReference>
<keyword evidence="8" id="KW-0472">Membrane</keyword>
<evidence type="ECO:0000313" key="9">
    <source>
        <dbReference type="EMBL" id="EHM41676.1"/>
    </source>
</evidence>
<dbReference type="InterPro" id="IPR004338">
    <property type="entry name" value="NqrB/RnfD"/>
</dbReference>
<dbReference type="RefSeq" id="WP_006789884.1">
    <property type="nucleotide sequence ID" value="NZ_JH417580.1"/>
</dbReference>
<reference evidence="9 10" key="1">
    <citation type="submission" date="2011-08" db="EMBL/GenBank/DDBJ databases">
        <authorList>
            <person name="Weinstock G."/>
            <person name="Sodergren E."/>
            <person name="Clifton S."/>
            <person name="Fulton L."/>
            <person name="Fulton B."/>
            <person name="Courtney L."/>
            <person name="Fronick C."/>
            <person name="Harrison M."/>
            <person name="Strong C."/>
            <person name="Farmer C."/>
            <person name="Delahaunty K."/>
            <person name="Markovic C."/>
            <person name="Hall O."/>
            <person name="Minx P."/>
            <person name="Tomlinson C."/>
            <person name="Mitreva M."/>
            <person name="Hou S."/>
            <person name="Chen J."/>
            <person name="Wollam A."/>
            <person name="Pepin K.H."/>
            <person name="Johnson M."/>
            <person name="Bhonagiri V."/>
            <person name="Zhang X."/>
            <person name="Suruliraj S."/>
            <person name="Warren W."/>
            <person name="Chinwalla A."/>
            <person name="Mardis E.R."/>
            <person name="Wilson R.K."/>
        </authorList>
    </citation>
    <scope>NUCLEOTIDE SEQUENCE [LARGE SCALE GENOMIC DNA]</scope>
    <source>
        <strain evidence="9 10">F0357</strain>
    </source>
</reference>
<evidence type="ECO:0000256" key="2">
    <source>
        <dbReference type="ARBA" id="ARBA00022553"/>
    </source>
</evidence>
<accession>G9YGX8</accession>
<keyword evidence="10" id="KW-1185">Reference proteome</keyword>
<gene>
    <name evidence="9" type="ORF">HMPREF0080_00898</name>
</gene>
<dbReference type="HOGENOM" id="CLU_3211648_0_0_9"/>
<name>G9YGX8_9FIRM</name>
<sequence length="44" mass="4834">MIRLLGGYPEGVCYSILLMNAVTPLIDRIVKPKIFGSVKAKEAK</sequence>
<dbReference type="EMBL" id="AGCJ01000030">
    <property type="protein sequence ID" value="EHM41676.1"/>
    <property type="molecule type" value="Genomic_DNA"/>
</dbReference>
<dbReference type="GO" id="GO:0005886">
    <property type="term" value="C:plasma membrane"/>
    <property type="evidence" value="ECO:0007669"/>
    <property type="project" value="TreeGrafter"/>
</dbReference>
<dbReference type="PATRIC" id="fig|861450.3.peg.851"/>
<keyword evidence="7" id="KW-1133">Transmembrane helix</keyword>
<evidence type="ECO:0000256" key="1">
    <source>
        <dbReference type="ARBA" id="ARBA00022448"/>
    </source>
</evidence>
<evidence type="ECO:0000256" key="7">
    <source>
        <dbReference type="ARBA" id="ARBA00022989"/>
    </source>
</evidence>
<evidence type="ECO:0000256" key="5">
    <source>
        <dbReference type="ARBA" id="ARBA00022692"/>
    </source>
</evidence>
<keyword evidence="1" id="KW-0813">Transport</keyword>
<dbReference type="PANTHER" id="PTHR30578:SF0">
    <property type="entry name" value="ION-TRANSLOCATING OXIDOREDUCTASE COMPLEX SUBUNIT D"/>
    <property type="match status" value="1"/>
</dbReference>
<organism evidence="9 10">
    <name type="scientific">Anaeroglobus geminatus F0357</name>
    <dbReference type="NCBI Taxonomy" id="861450"/>
    <lineage>
        <taxon>Bacteria</taxon>
        <taxon>Bacillati</taxon>
        <taxon>Bacillota</taxon>
        <taxon>Negativicutes</taxon>
        <taxon>Veillonellales</taxon>
        <taxon>Veillonellaceae</taxon>
        <taxon>Anaeroglobus</taxon>
    </lineage>
</organism>
<evidence type="ECO:0008006" key="11">
    <source>
        <dbReference type="Google" id="ProtNLM"/>
    </source>
</evidence>
<evidence type="ECO:0000256" key="8">
    <source>
        <dbReference type="ARBA" id="ARBA00023136"/>
    </source>
</evidence>
<proteinExistence type="predicted"/>
<keyword evidence="6" id="KW-1278">Translocase</keyword>
<dbReference type="PANTHER" id="PTHR30578">
    <property type="entry name" value="ELECTRON TRANSPORT COMPLEX PROTEIN RNFD"/>
    <property type="match status" value="1"/>
</dbReference>
<evidence type="ECO:0000256" key="6">
    <source>
        <dbReference type="ARBA" id="ARBA00022967"/>
    </source>
</evidence>